<evidence type="ECO:0000313" key="3">
    <source>
        <dbReference type="EMBL" id="ABV49396.1"/>
    </source>
</evidence>
<dbReference type="InterPro" id="IPR052350">
    <property type="entry name" value="Metallo-dep_Lactonases"/>
</dbReference>
<evidence type="ECO:0000259" key="2">
    <source>
        <dbReference type="Pfam" id="PF04909"/>
    </source>
</evidence>
<reference evidence="3" key="1">
    <citation type="journal article" date="2007" name="BMC Evol. Biol.">
        <title>Horizontal gene transfer in chromalveolates.</title>
        <authorList>
            <person name="Nosenko T."/>
            <person name="Bhattacharya D."/>
        </authorList>
    </citation>
    <scope>NUCLEOTIDE SEQUENCE</scope>
    <source>
        <strain evidence="3">Wilson</strain>
    </source>
</reference>
<dbReference type="PANTHER" id="PTHR43569">
    <property type="entry name" value="AMIDOHYDROLASE"/>
    <property type="match status" value="1"/>
</dbReference>
<protein>
    <recommendedName>
        <fullName evidence="2">Amidohydrolase-related domain-containing protein</fullName>
    </recommendedName>
</protein>
<organism evidence="3">
    <name type="scientific">Karenia brevis</name>
    <name type="common">Red tide dinoflagellate</name>
    <name type="synonym">Gymnodinium breve</name>
    <dbReference type="NCBI Taxonomy" id="156230"/>
    <lineage>
        <taxon>Eukaryota</taxon>
        <taxon>Sar</taxon>
        <taxon>Alveolata</taxon>
        <taxon>Dinophyceae</taxon>
        <taxon>Gymnodiniales</taxon>
        <taxon>Kareniaceae</taxon>
        <taxon>Karenia</taxon>
    </lineage>
</organism>
<dbReference type="EMBL" id="EF540329">
    <property type="protein sequence ID" value="ABV49396.1"/>
    <property type="molecule type" value="mRNA"/>
</dbReference>
<name>A9LFI6_KARBR</name>
<proteinExistence type="evidence at transcript level"/>
<dbReference type="SUPFAM" id="SSF51556">
    <property type="entry name" value="Metallo-dependent hydrolases"/>
    <property type="match status" value="1"/>
</dbReference>
<dbReference type="PANTHER" id="PTHR43569:SF1">
    <property type="entry name" value="BLL3371 PROTEIN"/>
    <property type="match status" value="1"/>
</dbReference>
<evidence type="ECO:0000256" key="1">
    <source>
        <dbReference type="ARBA" id="ARBA00038310"/>
    </source>
</evidence>
<sequence>MLPIPASGESVKMVELSKGEPANSEADDGPLLAWLASGPAEGGALDPELPILDAHHHLWNRSAFKRAPSLSLDTRGWGGQRLYLLPDYLKDLNNCGHRVLGSVYVDAHSFYRPDGPLLWRAVGEVEEVQRLSDTPAAKAYGVAAGIVASGQALRHGRAEAEPILRAMKAAAPNLRGVRFMATFEDQSPGRIGSSVEHPGVLAEPLFREAFSLLEQLNLSFDAWVYSTQLSEVEKLALAFPRVRIVVNHLGGPLGREVEGKHPHPGPVQPPDIHEKWCQALPRLAACPNVYVKLSGFAMPLLGAEYNQQASPPSSAELAAHISPFVFRCIEAFGARRCMFASNFPVDKCGVPYPVLLNAWKRIARELPLEDRHWVLHRTACHFYRLQPQAAL</sequence>
<feature type="domain" description="Amidohydrolase-related" evidence="2">
    <location>
        <begin position="53"/>
        <end position="385"/>
    </location>
</feature>
<dbReference type="Gene3D" id="3.20.20.140">
    <property type="entry name" value="Metal-dependent hydrolases"/>
    <property type="match status" value="1"/>
</dbReference>
<dbReference type="InterPro" id="IPR006680">
    <property type="entry name" value="Amidohydro-rel"/>
</dbReference>
<dbReference type="InterPro" id="IPR032466">
    <property type="entry name" value="Metal_Hydrolase"/>
</dbReference>
<dbReference type="Pfam" id="PF04909">
    <property type="entry name" value="Amidohydro_2"/>
    <property type="match status" value="1"/>
</dbReference>
<dbReference type="GO" id="GO:0016787">
    <property type="term" value="F:hydrolase activity"/>
    <property type="evidence" value="ECO:0007669"/>
    <property type="project" value="InterPro"/>
</dbReference>
<dbReference type="AlphaFoldDB" id="A9LFI6"/>
<accession>A9LFI6</accession>
<comment type="similarity">
    <text evidence="1">Belongs to the metallo-dependent hydrolases superfamily.</text>
</comment>